<proteinExistence type="predicted"/>
<name>A0A1X1TLM4_9MYCO</name>
<protein>
    <submittedName>
        <fullName evidence="1">Uncharacterized protein</fullName>
    </submittedName>
</protein>
<evidence type="ECO:0000313" key="2">
    <source>
        <dbReference type="Proteomes" id="UP000193465"/>
    </source>
</evidence>
<organism evidence="1 2">
    <name type="scientific">Mycolicibacter engbaekii</name>
    <dbReference type="NCBI Taxonomy" id="188915"/>
    <lineage>
        <taxon>Bacteria</taxon>
        <taxon>Bacillati</taxon>
        <taxon>Actinomycetota</taxon>
        <taxon>Actinomycetes</taxon>
        <taxon>Mycobacteriales</taxon>
        <taxon>Mycobacteriaceae</taxon>
        <taxon>Mycolicibacter</taxon>
    </lineage>
</organism>
<keyword evidence="2" id="KW-1185">Reference proteome</keyword>
<gene>
    <name evidence="1" type="ORF">AWC02_12890</name>
</gene>
<evidence type="ECO:0000313" key="1">
    <source>
        <dbReference type="EMBL" id="ORV45474.1"/>
    </source>
</evidence>
<accession>A0A1X1TLM4</accession>
<dbReference type="EMBL" id="LQOT01000042">
    <property type="protein sequence ID" value="ORV45474.1"/>
    <property type="molecule type" value="Genomic_DNA"/>
</dbReference>
<reference evidence="1 2" key="1">
    <citation type="submission" date="2016-01" db="EMBL/GenBank/DDBJ databases">
        <title>The new phylogeny of the genus Mycobacterium.</title>
        <authorList>
            <person name="Tarcisio F."/>
            <person name="Conor M."/>
            <person name="Antonella G."/>
            <person name="Elisabetta G."/>
            <person name="Giulia F.S."/>
            <person name="Sara T."/>
            <person name="Anna F."/>
            <person name="Clotilde B."/>
            <person name="Roberto B."/>
            <person name="Veronica D.S."/>
            <person name="Fabio R."/>
            <person name="Monica P."/>
            <person name="Olivier J."/>
            <person name="Enrico T."/>
            <person name="Nicola S."/>
        </authorList>
    </citation>
    <scope>NUCLEOTIDE SEQUENCE [LARGE SCALE GENOMIC DNA]</scope>
    <source>
        <strain evidence="1 2">ATCC 27353</strain>
    </source>
</reference>
<comment type="caution">
    <text evidence="1">The sequence shown here is derived from an EMBL/GenBank/DDBJ whole genome shotgun (WGS) entry which is preliminary data.</text>
</comment>
<sequence>MLPQFRVAAQALVVPVEPSQELLSFQGIDGRVYNVDDGGLTSFGQRLQSLRIAAPDSDSCGFCCHEVIVDEL</sequence>
<dbReference type="AlphaFoldDB" id="A0A1X1TLM4"/>
<dbReference type="Proteomes" id="UP000193465">
    <property type="component" value="Unassembled WGS sequence"/>
</dbReference>